<dbReference type="InterPro" id="IPR032675">
    <property type="entry name" value="LRR_dom_sf"/>
</dbReference>
<evidence type="ECO:0000313" key="2">
    <source>
        <dbReference type="EMBL" id="KAL2911604.1"/>
    </source>
</evidence>
<dbReference type="Proteomes" id="UP001527925">
    <property type="component" value="Unassembled WGS sequence"/>
</dbReference>
<reference evidence="2 3" key="1">
    <citation type="submission" date="2023-09" db="EMBL/GenBank/DDBJ databases">
        <title>Pangenome analysis of Batrachochytrium dendrobatidis and related Chytrids.</title>
        <authorList>
            <person name="Yacoub M.N."/>
            <person name="Stajich J.E."/>
            <person name="James T.Y."/>
        </authorList>
    </citation>
    <scope>NUCLEOTIDE SEQUENCE [LARGE SCALE GENOMIC DNA]</scope>
    <source>
        <strain evidence="2 3">JEL0888</strain>
    </source>
</reference>
<feature type="region of interest" description="Disordered" evidence="1">
    <location>
        <begin position="335"/>
        <end position="367"/>
    </location>
</feature>
<comment type="caution">
    <text evidence="2">The sequence shown here is derived from an EMBL/GenBank/DDBJ whole genome shotgun (WGS) entry which is preliminary data.</text>
</comment>
<dbReference type="SUPFAM" id="SSF52047">
    <property type="entry name" value="RNI-like"/>
    <property type="match status" value="1"/>
</dbReference>
<feature type="compositionally biased region" description="Low complexity" evidence="1">
    <location>
        <begin position="336"/>
        <end position="346"/>
    </location>
</feature>
<organism evidence="2 3">
    <name type="scientific">Polyrhizophydium stewartii</name>
    <dbReference type="NCBI Taxonomy" id="2732419"/>
    <lineage>
        <taxon>Eukaryota</taxon>
        <taxon>Fungi</taxon>
        <taxon>Fungi incertae sedis</taxon>
        <taxon>Chytridiomycota</taxon>
        <taxon>Chytridiomycota incertae sedis</taxon>
        <taxon>Chytridiomycetes</taxon>
        <taxon>Rhizophydiales</taxon>
        <taxon>Rhizophydiales incertae sedis</taxon>
        <taxon>Polyrhizophydium</taxon>
    </lineage>
</organism>
<accession>A0ABR4MWG5</accession>
<evidence type="ECO:0000313" key="3">
    <source>
        <dbReference type="Proteomes" id="UP001527925"/>
    </source>
</evidence>
<name>A0ABR4MWG5_9FUNG</name>
<evidence type="ECO:0000256" key="1">
    <source>
        <dbReference type="SAM" id="MobiDB-lite"/>
    </source>
</evidence>
<dbReference type="Gene3D" id="3.80.10.10">
    <property type="entry name" value="Ribonuclease Inhibitor"/>
    <property type="match status" value="1"/>
</dbReference>
<dbReference type="EMBL" id="JADGIZ020000097">
    <property type="protein sequence ID" value="KAL2911604.1"/>
    <property type="molecule type" value="Genomic_DNA"/>
</dbReference>
<gene>
    <name evidence="2" type="ORF">HK105_208943</name>
</gene>
<sequence length="655" mass="70123">MLPQRALRALACVSRSLALVATPLLWRRPLVVSARAALALYRSVACYVSSVPALPRFAASPTSARLGSVDSGGPTAGPTAEPPPSRQSVAFINAVSFHGPFSDRGQALLRLVRRIDRVYPHFNTFLRMLLDQCTNLERIPSHMWSRPWPNLLEQIATRCASLTVFEVTQDNQEVLGSLATTLARIHREWPGGIPLPAATPAAAIMQHPQIQSALNSLLPSDRRIASIFTYIGALAHLEIHDEAITAATSIVLALAASFSPKLRSITIANQFKSVIKFENIEPVFRALPDLECVCLSLVDVAEQFPSPVPRPENGGVGGGTVHAMVSPTSKSAASHALPVTPTSAAPAPLPNLPSPSRSRPAHPDSLSAFSTTPGMPILARLHTLVLSTCMFSKLSSLVALVTRCPTLARLFLVRCRVAKVLSHNQAQLQDHTAHSLTQIIESAGPWLSTLCIAQSHLNVAETDQNGEVNPRSPLSSEYLRLVPTALDALAARSRRLDHLVLTGIRDLDVDACVCITTAIPRLRTLAVSLDHPPSDADIARIVAPLSMLRNLRLTVSGSVGTLSLSSGIARGASDESLNLLASRFSASLELVSLVGDEFSWDGGLANLVASCDLLAAVELLNLPRPNQLKPEPLFAAELAEAGVRTSFDLLESLME</sequence>
<protein>
    <submittedName>
        <fullName evidence="2">Uncharacterized protein</fullName>
    </submittedName>
</protein>
<feature type="region of interest" description="Disordered" evidence="1">
    <location>
        <begin position="65"/>
        <end position="85"/>
    </location>
</feature>
<keyword evidence="3" id="KW-1185">Reference proteome</keyword>
<proteinExistence type="predicted"/>